<gene>
    <name evidence="3" type="ORF">K458DRAFT_488911</name>
</gene>
<feature type="compositionally biased region" description="Polar residues" evidence="1">
    <location>
        <begin position="779"/>
        <end position="801"/>
    </location>
</feature>
<feature type="region of interest" description="Disordered" evidence="1">
    <location>
        <begin position="685"/>
        <end position="833"/>
    </location>
</feature>
<feature type="region of interest" description="Disordered" evidence="1">
    <location>
        <begin position="63"/>
        <end position="87"/>
    </location>
</feature>
<reference evidence="3" key="1">
    <citation type="journal article" date="2020" name="Stud. Mycol.">
        <title>101 Dothideomycetes genomes: a test case for predicting lifestyles and emergence of pathogens.</title>
        <authorList>
            <person name="Haridas S."/>
            <person name="Albert R."/>
            <person name="Binder M."/>
            <person name="Bloem J."/>
            <person name="Labutti K."/>
            <person name="Salamov A."/>
            <person name="Andreopoulos B."/>
            <person name="Baker S."/>
            <person name="Barry K."/>
            <person name="Bills G."/>
            <person name="Bluhm B."/>
            <person name="Cannon C."/>
            <person name="Castanera R."/>
            <person name="Culley D."/>
            <person name="Daum C."/>
            <person name="Ezra D."/>
            <person name="Gonzalez J."/>
            <person name="Henrissat B."/>
            <person name="Kuo A."/>
            <person name="Liang C."/>
            <person name="Lipzen A."/>
            <person name="Lutzoni F."/>
            <person name="Magnuson J."/>
            <person name="Mondo S."/>
            <person name="Nolan M."/>
            <person name="Ohm R."/>
            <person name="Pangilinan J."/>
            <person name="Park H.-J."/>
            <person name="Ramirez L."/>
            <person name="Alfaro M."/>
            <person name="Sun H."/>
            <person name="Tritt A."/>
            <person name="Yoshinaga Y."/>
            <person name="Zwiers L.-H."/>
            <person name="Turgeon B."/>
            <person name="Goodwin S."/>
            <person name="Spatafora J."/>
            <person name="Crous P."/>
            <person name="Grigoriev I."/>
        </authorList>
    </citation>
    <scope>NUCLEOTIDE SEQUENCE</scope>
    <source>
        <strain evidence="3">CBS 122367</strain>
    </source>
</reference>
<feature type="compositionally biased region" description="Polar residues" evidence="1">
    <location>
        <begin position="719"/>
        <end position="733"/>
    </location>
</feature>
<evidence type="ECO:0000313" key="3">
    <source>
        <dbReference type="EMBL" id="KAF2682252.1"/>
    </source>
</evidence>
<feature type="transmembrane region" description="Helical" evidence="2">
    <location>
        <begin position="191"/>
        <end position="216"/>
    </location>
</feature>
<keyword evidence="2" id="KW-0472">Membrane</keyword>
<feature type="compositionally biased region" description="Basic and acidic residues" evidence="1">
    <location>
        <begin position="641"/>
        <end position="652"/>
    </location>
</feature>
<proteinExistence type="predicted"/>
<keyword evidence="2" id="KW-0812">Transmembrane</keyword>
<feature type="region of interest" description="Disordered" evidence="1">
    <location>
        <begin position="350"/>
        <end position="370"/>
    </location>
</feature>
<feature type="region of interest" description="Disordered" evidence="1">
    <location>
        <begin position="608"/>
        <end position="652"/>
    </location>
</feature>
<organism evidence="3 4">
    <name type="scientific">Lentithecium fluviatile CBS 122367</name>
    <dbReference type="NCBI Taxonomy" id="1168545"/>
    <lineage>
        <taxon>Eukaryota</taxon>
        <taxon>Fungi</taxon>
        <taxon>Dikarya</taxon>
        <taxon>Ascomycota</taxon>
        <taxon>Pezizomycotina</taxon>
        <taxon>Dothideomycetes</taxon>
        <taxon>Pleosporomycetidae</taxon>
        <taxon>Pleosporales</taxon>
        <taxon>Massarineae</taxon>
        <taxon>Lentitheciaceae</taxon>
        <taxon>Lentithecium</taxon>
    </lineage>
</organism>
<dbReference type="AlphaFoldDB" id="A0A6G1IVI0"/>
<accession>A0A6G1IVI0</accession>
<evidence type="ECO:0000256" key="2">
    <source>
        <dbReference type="SAM" id="Phobius"/>
    </source>
</evidence>
<protein>
    <submittedName>
        <fullName evidence="3">Uncharacterized protein</fullName>
    </submittedName>
</protein>
<sequence length="833" mass="92230">MLPAKPIPAQLRIVRIKALVSTEKALMRLYEAIVLDLQGAQFHHRIIPLFLVARRDLEYGACDDAEDADGGGGDGGYPGDRRFRRRPSHRIPLPLTPLHVLERLNQADEVAVVARQGRLGLFSMEGDVAGLALDVAPYFLSSVAGFDDADEELVGGVLVVGNLACGVKVRIELEGGAGRRRWCGGAPRGELVTIVLSWPVIINVLGVVLMVFLAYVQISYLRQATDASHRTTRAIAGGVEIGSAAVDWFWARLDGRLEGIEKRGERVWRHTKRRDGRSNGVQKNVVSRARPRTVFIRDMVVKKHSGQGDDVVSAVEVRLRGLTSLNDGILQRLTRAGNSVVRLETEGDLLRRESDGAQEEAQAEQETTRKLEDQLREAEHENIRIGQELETTRGQLKSCENSRAQISSALAASQTALQKPAKASRFLRSEQRSFSPENSDKNGTDAGAKLSQPCQQALSTQFALLLTVLNNIALSDDLAEAFSLFHTSNIDEYHRLRPSSKKIVSDLEVRIQILLRRKDDESRTLLAEKYREISELRKNEEEFNSLLGERESEVARLKDEGNAARALATTAQAKFKDLSSKVFAAKLMDGIRTEGLVQLRKFARSLQEGASPDYNERSEAQKLVQPKPEQKGQASPTKLPANKEEEAKNEGKRLRQRVAELYNENTQLKMDKADLQRQLASVRLQPFRPPTPPSHTHADRTQHARHPSLPLHLHFEPSLPSTPQTESSGASRPQHTRMLSVPVGLPVSGLPTPPDSASTRSVATLPDSGSMRSRRQRSALWSSRPRTFSMTSKESVSTTGSRGKRRSMEISSIPSWQMPEEGPEPGTPCPQGR</sequence>
<keyword evidence="2" id="KW-1133">Transmembrane helix</keyword>
<evidence type="ECO:0000313" key="4">
    <source>
        <dbReference type="Proteomes" id="UP000799291"/>
    </source>
</evidence>
<feature type="region of interest" description="Disordered" evidence="1">
    <location>
        <begin position="421"/>
        <end position="449"/>
    </location>
</feature>
<evidence type="ECO:0000256" key="1">
    <source>
        <dbReference type="SAM" id="MobiDB-lite"/>
    </source>
</evidence>
<dbReference type="EMBL" id="MU005588">
    <property type="protein sequence ID" value="KAF2682252.1"/>
    <property type="molecule type" value="Genomic_DNA"/>
</dbReference>
<dbReference type="Proteomes" id="UP000799291">
    <property type="component" value="Unassembled WGS sequence"/>
</dbReference>
<keyword evidence="4" id="KW-1185">Reference proteome</keyword>
<name>A0A6G1IVI0_9PLEO</name>